<dbReference type="Gene3D" id="1.25.40.10">
    <property type="entry name" value="Tetratricopeptide repeat domain"/>
    <property type="match status" value="1"/>
</dbReference>
<name>A0A6I9W1M8_9HYME</name>
<evidence type="ECO:0000256" key="17">
    <source>
        <dbReference type="PROSITE-ProRule" id="PRU00339"/>
    </source>
</evidence>
<evidence type="ECO:0000256" key="8">
    <source>
        <dbReference type="ARBA" id="ARBA00022737"/>
    </source>
</evidence>
<keyword evidence="12" id="KW-0576">Peroxisome</keyword>
<dbReference type="SMART" id="SM00028">
    <property type="entry name" value="TPR"/>
    <property type="match status" value="4"/>
</dbReference>
<evidence type="ECO:0000256" key="4">
    <source>
        <dbReference type="ARBA" id="ARBA00018416"/>
    </source>
</evidence>
<sequence>MAFRELVEGDCGGPSSLVRLASHYVQDHGFKEEGIHRSFSSSETFQTPNADQLVQQFLEEPACPQTFRMDNLLEEMRKIDQNIPSKTGSEFMKEIKNDMDKTWKNSLTSSKHLETLNVYDIWNSSVLPQEKNTYVDVIHELGSFDFDPKWAEDFLEYKTDATQGNKNNIAQTTEDGKLLTQEENTYVNRIHEFGLDPKWAEDFLEYNTDAAQNNKNDNVKLMEDKDPKFAHSKFMKFMERESDSESSETTINLKDTSDEWIEQYIDRKTNNNATSHVTNDNTILNKVEEELEAAGTWIDEFTKENPSIEHDMESSWKRLQDEWNKISADSLSSSHPWISEFDTYYDPFNKEYDFSETNPMKDLPNALAEGKRRLEAGDLPSAVLCFEAAVQQDENNVEAWLLLGKTQAENEQDPLAISALNHCLCLDPSNSVALMALAASYANESYQKQACLTLKEWLLKNEKYKHLADPESNLKKDEHSNFGVSTLLYDKVYDEVKDLYIQAARLNPRDEIDADVQCGLGILFNLSSDYNKAVDCFQTALQVRPDDSRLWNRLGATLANGQRSAEAVNAYHRALELSPGFIRARYNLGISCVNLGAYKEAGEHLLTALNQQAAGRGPQASNVPPKAMSNTIWSTLRLVISLMHKYELMEAIENRDLPRLNKEFEIM</sequence>
<evidence type="ECO:0000256" key="2">
    <source>
        <dbReference type="ARBA" id="ARBA00004514"/>
    </source>
</evidence>
<dbReference type="AlphaFoldDB" id="A0A6I9W1M8"/>
<evidence type="ECO:0000256" key="14">
    <source>
        <dbReference type="ARBA" id="ARBA00032505"/>
    </source>
</evidence>
<dbReference type="GO" id="GO:0005829">
    <property type="term" value="C:cytosol"/>
    <property type="evidence" value="ECO:0007669"/>
    <property type="project" value="UniProtKB-SubCell"/>
</dbReference>
<proteinExistence type="inferred from homology"/>
<dbReference type="GO" id="GO:0005782">
    <property type="term" value="C:peroxisomal matrix"/>
    <property type="evidence" value="ECO:0007669"/>
    <property type="project" value="UniProtKB-SubCell"/>
</dbReference>
<dbReference type="Pfam" id="PF13432">
    <property type="entry name" value="TPR_16"/>
    <property type="match status" value="2"/>
</dbReference>
<keyword evidence="8" id="KW-0677">Repeat</keyword>
<dbReference type="SUPFAM" id="SSF48452">
    <property type="entry name" value="TPR-like"/>
    <property type="match status" value="1"/>
</dbReference>
<reference evidence="19" key="1">
    <citation type="submission" date="2025-08" db="UniProtKB">
        <authorList>
            <consortium name="RefSeq"/>
        </authorList>
    </citation>
    <scope>IDENTIFICATION</scope>
</reference>
<evidence type="ECO:0000256" key="12">
    <source>
        <dbReference type="ARBA" id="ARBA00023140"/>
    </source>
</evidence>
<dbReference type="GeneID" id="105423956"/>
<feature type="repeat" description="TPR" evidence="17">
    <location>
        <begin position="548"/>
        <end position="581"/>
    </location>
</feature>
<evidence type="ECO:0000256" key="9">
    <source>
        <dbReference type="ARBA" id="ARBA00022803"/>
    </source>
</evidence>
<keyword evidence="19" id="KW-0675">Receptor</keyword>
<dbReference type="GO" id="GO:0005052">
    <property type="term" value="F:peroxisome matrix targeting signal-1 binding"/>
    <property type="evidence" value="ECO:0007669"/>
    <property type="project" value="TreeGrafter"/>
</dbReference>
<dbReference type="GO" id="GO:0016560">
    <property type="term" value="P:protein import into peroxisome matrix, docking"/>
    <property type="evidence" value="ECO:0007669"/>
    <property type="project" value="TreeGrafter"/>
</dbReference>
<keyword evidence="11" id="KW-0653">Protein transport</keyword>
<dbReference type="PANTHER" id="PTHR10130">
    <property type="entry name" value="PEROXISOMAL TARGETING SIGNAL 1 RECEPTOR PEX5"/>
    <property type="match status" value="1"/>
</dbReference>
<comment type="function">
    <text evidence="15">In addition to promoting peroxisomal translocation of proteins containing a PTS1 peroxisomal targeting signal, mediates peroxisomal import of proteins containing a C-terminal PTS2-type peroxisomal targeting signal via its interaction with PEX7. Interaction with PEX7 only takes place when PEX7 is associated with cargo proteins containing a PTS2 peroxisomal targeting signal. PEX7 along with PTS2-containing cargo proteins are then translocated through the PEX13-PEX14 docking complex together with PEX5.</text>
</comment>
<evidence type="ECO:0000313" key="18">
    <source>
        <dbReference type="Proteomes" id="UP000504615"/>
    </source>
</evidence>
<organism evidence="18 19">
    <name type="scientific">Pogonomyrmex barbatus</name>
    <name type="common">red harvester ant</name>
    <dbReference type="NCBI Taxonomy" id="144034"/>
    <lineage>
        <taxon>Eukaryota</taxon>
        <taxon>Metazoa</taxon>
        <taxon>Ecdysozoa</taxon>
        <taxon>Arthropoda</taxon>
        <taxon>Hexapoda</taxon>
        <taxon>Insecta</taxon>
        <taxon>Pterygota</taxon>
        <taxon>Neoptera</taxon>
        <taxon>Endopterygota</taxon>
        <taxon>Hymenoptera</taxon>
        <taxon>Apocrita</taxon>
        <taxon>Aculeata</taxon>
        <taxon>Formicoidea</taxon>
        <taxon>Formicidae</taxon>
        <taxon>Myrmicinae</taxon>
        <taxon>Pogonomyrmex</taxon>
    </lineage>
</organism>
<comment type="similarity">
    <text evidence="3">Belongs to the peroxisomal targeting signal receptor family.</text>
</comment>
<evidence type="ECO:0000256" key="5">
    <source>
        <dbReference type="ARBA" id="ARBA00022448"/>
    </source>
</evidence>
<dbReference type="GO" id="GO:0005778">
    <property type="term" value="C:peroxisomal membrane"/>
    <property type="evidence" value="ECO:0007669"/>
    <property type="project" value="TreeGrafter"/>
</dbReference>
<dbReference type="Proteomes" id="UP000504615">
    <property type="component" value="Unplaced"/>
</dbReference>
<evidence type="ECO:0000256" key="3">
    <source>
        <dbReference type="ARBA" id="ARBA00005348"/>
    </source>
</evidence>
<comment type="function">
    <text evidence="16">Receptor that mediates peroxisomal import of proteins containing a C-terminal PTS1-type tripeptide peroxisomal targeting signal (SKL-type). Binds to cargo proteins containing a PTS1 peroxisomal targeting signal in the cytosol, and translocates them into the peroxisome matrix by passing through the PEX13-PEX14 docking complex along with cargo proteins. PEX5 receptor is then retrotranslocated into the cytosol, leading to release of bound cargo in the peroxisome matrix, and reset for a subsequent peroxisome import cycle.</text>
</comment>
<evidence type="ECO:0000313" key="19">
    <source>
        <dbReference type="RefSeq" id="XP_011632265.1"/>
    </source>
</evidence>
<dbReference type="InterPro" id="IPR019734">
    <property type="entry name" value="TPR_rpt"/>
</dbReference>
<keyword evidence="9 17" id="KW-0802">TPR repeat</keyword>
<dbReference type="PANTHER" id="PTHR10130:SF0">
    <property type="entry name" value="GH08708P"/>
    <property type="match status" value="1"/>
</dbReference>
<evidence type="ECO:0000256" key="7">
    <source>
        <dbReference type="ARBA" id="ARBA00022499"/>
    </source>
</evidence>
<evidence type="ECO:0000256" key="6">
    <source>
        <dbReference type="ARBA" id="ARBA00022490"/>
    </source>
</evidence>
<evidence type="ECO:0000256" key="11">
    <source>
        <dbReference type="ARBA" id="ARBA00022927"/>
    </source>
</evidence>
<evidence type="ECO:0000256" key="15">
    <source>
        <dbReference type="ARBA" id="ARBA00046072"/>
    </source>
</evidence>
<accession>A0A6I9W1M8</accession>
<comment type="subcellular location">
    <subcellularLocation>
        <location evidence="2">Cytoplasm</location>
        <location evidence="2">Cytosol</location>
    </subcellularLocation>
    <subcellularLocation>
        <location evidence="1">Peroxisome matrix</location>
    </subcellularLocation>
</comment>
<evidence type="ECO:0000256" key="16">
    <source>
        <dbReference type="ARBA" id="ARBA00046106"/>
    </source>
</evidence>
<keyword evidence="7" id="KW-1017">Isopeptide bond</keyword>
<evidence type="ECO:0000256" key="10">
    <source>
        <dbReference type="ARBA" id="ARBA00022843"/>
    </source>
</evidence>
<dbReference type="OrthoDB" id="10006023at2759"/>
<keyword evidence="6" id="KW-0963">Cytoplasm</keyword>
<dbReference type="FunFam" id="1.25.40.10:FF:000034">
    <property type="entry name" value="Peroxisomal biogenesis factor 5 isoform 1"/>
    <property type="match status" value="1"/>
</dbReference>
<evidence type="ECO:0000256" key="13">
    <source>
        <dbReference type="ARBA" id="ARBA00030232"/>
    </source>
</evidence>
<keyword evidence="18" id="KW-1185">Reference proteome</keyword>
<keyword evidence="5" id="KW-0813">Transport</keyword>
<evidence type="ECO:0000256" key="1">
    <source>
        <dbReference type="ARBA" id="ARBA00004253"/>
    </source>
</evidence>
<keyword evidence="10" id="KW-0832">Ubl conjugation</keyword>
<dbReference type="PROSITE" id="PS50005">
    <property type="entry name" value="TPR"/>
    <property type="match status" value="2"/>
</dbReference>
<dbReference type="CTD" id="5830"/>
<dbReference type="RefSeq" id="XP_011632265.1">
    <property type="nucleotide sequence ID" value="XM_011633963.2"/>
</dbReference>
<dbReference type="KEGG" id="pbar:105423956"/>
<protein>
    <recommendedName>
        <fullName evidence="4">Peroxisomal targeting signal 1 receptor</fullName>
    </recommendedName>
    <alternativeName>
        <fullName evidence="13">PTS1-BP</fullName>
    </alternativeName>
    <alternativeName>
        <fullName evidence="14">Peroxin-5</fullName>
    </alternativeName>
</protein>
<dbReference type="InterPro" id="IPR024111">
    <property type="entry name" value="PEX5/PEX5L"/>
</dbReference>
<feature type="repeat" description="TPR" evidence="17">
    <location>
        <begin position="514"/>
        <end position="547"/>
    </location>
</feature>
<dbReference type="InterPro" id="IPR011990">
    <property type="entry name" value="TPR-like_helical_dom_sf"/>
</dbReference>
<gene>
    <name evidence="19" type="primary">LOC105423956</name>
</gene>